<dbReference type="EMBL" id="FOYD01000011">
    <property type="protein sequence ID" value="SFQ87494.1"/>
    <property type="molecule type" value="Genomic_DNA"/>
</dbReference>
<keyword evidence="5 6" id="KW-0472">Membrane</keyword>
<dbReference type="InterPro" id="IPR045214">
    <property type="entry name" value="Surf1/Surf4"/>
</dbReference>
<dbReference type="STRING" id="1002526.SAMN05216578_11154"/>
<feature type="transmembrane region" description="Helical" evidence="6">
    <location>
        <begin position="17"/>
        <end position="36"/>
    </location>
</feature>
<name>A0A1I6C2X5_9GAMM</name>
<evidence type="ECO:0000256" key="4">
    <source>
        <dbReference type="ARBA" id="ARBA00022989"/>
    </source>
</evidence>
<accession>A0A1I6C2X5</accession>
<evidence type="ECO:0000256" key="6">
    <source>
        <dbReference type="RuleBase" id="RU363076"/>
    </source>
</evidence>
<dbReference type="CDD" id="cd06662">
    <property type="entry name" value="SURF1"/>
    <property type="match status" value="1"/>
</dbReference>
<keyword evidence="4 6" id="KW-1133">Transmembrane helix</keyword>
<keyword evidence="10" id="KW-1185">Reference proteome</keyword>
<proteinExistence type="inferred from homology"/>
<dbReference type="Proteomes" id="UP000242815">
    <property type="component" value="Unassembled WGS sequence"/>
</dbReference>
<sequence>MPDTGADQSPRRFAPGWPLWLFTLGFLPILLALGFWQLDRAEQKRELQTRMEQRREAPPLALEDISTTRDPAWRRLQLTGQFDPGYIWLLDNRTRNGQAGVEVLQLFHAHPGDQPLIINRGWLPWPDRRHLPGVPTAAGLLQLEAEVVAEAEPGFRLRGASTQGWPRLITQLDPAVLAGHLDLDPPPLIARLQPGSAAALRLEWPALSMSPSKHTGYAVQWFTMAAALLALFFWAGYHRPVSGGNNNNDEHD</sequence>
<keyword evidence="6" id="KW-1003">Cell membrane</keyword>
<dbReference type="Pfam" id="PF02104">
    <property type="entry name" value="SURF1"/>
    <property type="match status" value="1"/>
</dbReference>
<dbReference type="OrthoDB" id="9789940at2"/>
<reference evidence="8 9" key="1">
    <citation type="submission" date="2016-10" db="EMBL/GenBank/DDBJ databases">
        <authorList>
            <person name="de Groot N.N."/>
        </authorList>
    </citation>
    <scope>NUCLEOTIDE SEQUENCE [LARGE SCALE GENOMIC DNA]</scope>
    <source>
        <strain evidence="8 9">JCM 18415</strain>
    </source>
</reference>
<organism evidence="8 9">
    <name type="scientific">Halopseudomonas formosensis</name>
    <dbReference type="NCBI Taxonomy" id="1002526"/>
    <lineage>
        <taxon>Bacteria</taxon>
        <taxon>Pseudomonadati</taxon>
        <taxon>Pseudomonadota</taxon>
        <taxon>Gammaproteobacteria</taxon>
        <taxon>Pseudomonadales</taxon>
        <taxon>Pseudomonadaceae</taxon>
        <taxon>Halopseudomonas</taxon>
    </lineage>
</organism>
<evidence type="ECO:0000256" key="3">
    <source>
        <dbReference type="ARBA" id="ARBA00022692"/>
    </source>
</evidence>
<evidence type="ECO:0000256" key="1">
    <source>
        <dbReference type="ARBA" id="ARBA00004370"/>
    </source>
</evidence>
<dbReference type="Proteomes" id="UP001281217">
    <property type="component" value="Unassembled WGS sequence"/>
</dbReference>
<dbReference type="RefSeq" id="WP_090540440.1">
    <property type="nucleotide sequence ID" value="NZ_FOYD01000011.1"/>
</dbReference>
<evidence type="ECO:0000256" key="5">
    <source>
        <dbReference type="ARBA" id="ARBA00023136"/>
    </source>
</evidence>
<comment type="subcellular location">
    <subcellularLocation>
        <location evidence="6">Cell membrane</location>
        <topology evidence="6">Multi-pass membrane protein</topology>
    </subcellularLocation>
    <subcellularLocation>
        <location evidence="1">Membrane</location>
    </subcellularLocation>
</comment>
<dbReference type="PANTHER" id="PTHR23427:SF2">
    <property type="entry name" value="SURFEIT LOCUS PROTEIN 1"/>
    <property type="match status" value="1"/>
</dbReference>
<evidence type="ECO:0000313" key="8">
    <source>
        <dbReference type="EMBL" id="SFQ87494.1"/>
    </source>
</evidence>
<feature type="transmembrane region" description="Helical" evidence="6">
    <location>
        <begin position="217"/>
        <end position="237"/>
    </location>
</feature>
<dbReference type="AlphaFoldDB" id="A0A1I6C2X5"/>
<reference evidence="7" key="3">
    <citation type="submission" date="2024-05" db="EMBL/GenBank/DDBJ databases">
        <authorList>
            <person name="de Witt J."/>
        </authorList>
    </citation>
    <scope>NUCLEOTIDE SEQUENCE</scope>
    <source>
        <strain evidence="7">FZJ</strain>
    </source>
</reference>
<evidence type="ECO:0000256" key="2">
    <source>
        <dbReference type="ARBA" id="ARBA00007165"/>
    </source>
</evidence>
<dbReference type="EMBL" id="JAVRDO010000005">
    <property type="protein sequence ID" value="MDX9687731.1"/>
    <property type="molecule type" value="Genomic_DNA"/>
</dbReference>
<dbReference type="GO" id="GO:0005886">
    <property type="term" value="C:plasma membrane"/>
    <property type="evidence" value="ECO:0007669"/>
    <property type="project" value="UniProtKB-SubCell"/>
</dbReference>
<protein>
    <recommendedName>
        <fullName evidence="6">SURF1-like protein</fullName>
    </recommendedName>
</protein>
<dbReference type="PROSITE" id="PS50895">
    <property type="entry name" value="SURF1"/>
    <property type="match status" value="1"/>
</dbReference>
<evidence type="ECO:0000313" key="10">
    <source>
        <dbReference type="Proteomes" id="UP001281217"/>
    </source>
</evidence>
<reference evidence="10" key="2">
    <citation type="submission" date="2023-07" db="EMBL/GenBank/DDBJ databases">
        <authorList>
            <person name="de Witt J."/>
        </authorList>
    </citation>
    <scope>NUCLEOTIDE SEQUENCE [LARGE SCALE GENOMIC DNA]</scope>
    <source>
        <strain evidence="10">FZJ</strain>
    </source>
</reference>
<dbReference type="InterPro" id="IPR002994">
    <property type="entry name" value="Surf1/Shy1"/>
</dbReference>
<keyword evidence="3 6" id="KW-0812">Transmembrane</keyword>
<comment type="similarity">
    <text evidence="2 6">Belongs to the SURF1 family.</text>
</comment>
<dbReference type="PANTHER" id="PTHR23427">
    <property type="entry name" value="SURFEIT LOCUS PROTEIN"/>
    <property type="match status" value="1"/>
</dbReference>
<gene>
    <name evidence="7" type="ORF">RED13_002170</name>
    <name evidence="8" type="ORF">SAMN05216578_11154</name>
</gene>
<evidence type="ECO:0000313" key="7">
    <source>
        <dbReference type="EMBL" id="MDX9687731.1"/>
    </source>
</evidence>
<evidence type="ECO:0000313" key="9">
    <source>
        <dbReference type="Proteomes" id="UP000242815"/>
    </source>
</evidence>